<dbReference type="InterPro" id="IPR006756">
    <property type="entry name" value="Phenol_hydroxylase"/>
</dbReference>
<sequence>MPVVAITPDYKFEAKDRFENFHGNQIVYVGWDHHLMFCAAFAYPLPPTTTFADLRDKVMPEGFAVHPEYSKINWETATWLLDNEPFKPQLDKSLEEQGIGHKSLLRFQTPELKGYKNAGV</sequence>
<keyword evidence="2" id="KW-1185">Reference proteome</keyword>
<gene>
    <name evidence="1" type="primary">mphO</name>
    <name evidence="1" type="ORF">GCM10007878_19850</name>
</gene>
<evidence type="ECO:0000313" key="2">
    <source>
        <dbReference type="Proteomes" id="UP001156682"/>
    </source>
</evidence>
<dbReference type="RefSeq" id="WP_027851617.1">
    <property type="nucleotide sequence ID" value="NZ_BSOR01000035.1"/>
</dbReference>
<organism evidence="1 2">
    <name type="scientific">Marinospirillum insulare</name>
    <dbReference type="NCBI Taxonomy" id="217169"/>
    <lineage>
        <taxon>Bacteria</taxon>
        <taxon>Pseudomonadati</taxon>
        <taxon>Pseudomonadota</taxon>
        <taxon>Gammaproteobacteria</taxon>
        <taxon>Oceanospirillales</taxon>
        <taxon>Oceanospirillaceae</taxon>
        <taxon>Marinospirillum</taxon>
    </lineage>
</organism>
<proteinExistence type="predicted"/>
<dbReference type="InterPro" id="IPR043010">
    <property type="entry name" value="Phenol_hydroxylase_sf"/>
</dbReference>
<dbReference type="EMBL" id="BSOR01000035">
    <property type="protein sequence ID" value="GLR64547.1"/>
    <property type="molecule type" value="Genomic_DNA"/>
</dbReference>
<dbReference type="Pfam" id="PF04663">
    <property type="entry name" value="Phenol_monoox"/>
    <property type="match status" value="1"/>
</dbReference>
<reference evidence="2" key="1">
    <citation type="journal article" date="2019" name="Int. J. Syst. Evol. Microbiol.">
        <title>The Global Catalogue of Microorganisms (GCM) 10K type strain sequencing project: providing services to taxonomists for standard genome sequencing and annotation.</title>
        <authorList>
            <consortium name="The Broad Institute Genomics Platform"/>
            <consortium name="The Broad Institute Genome Sequencing Center for Infectious Disease"/>
            <person name="Wu L."/>
            <person name="Ma J."/>
        </authorList>
    </citation>
    <scope>NUCLEOTIDE SEQUENCE [LARGE SCALE GENOMIC DNA]</scope>
    <source>
        <strain evidence="2">NBRC 100033</strain>
    </source>
</reference>
<protein>
    <submittedName>
        <fullName evidence="1">Phenol hydroxylase</fullName>
    </submittedName>
</protein>
<name>A0ABQ5ZYW1_9GAMM</name>
<comment type="caution">
    <text evidence="1">The sequence shown here is derived from an EMBL/GenBank/DDBJ whole genome shotgun (WGS) entry which is preliminary data.</text>
</comment>
<dbReference type="Proteomes" id="UP001156682">
    <property type="component" value="Unassembled WGS sequence"/>
</dbReference>
<accession>A0ABQ5ZYW1</accession>
<evidence type="ECO:0000313" key="1">
    <source>
        <dbReference type="EMBL" id="GLR64547.1"/>
    </source>
</evidence>
<dbReference type="Gene3D" id="3.10.20.560">
    <property type="entry name" value="Phenol hydroxylase"/>
    <property type="match status" value="1"/>
</dbReference>